<proteinExistence type="predicted"/>
<gene>
    <name evidence="1" type="ORF">JOF48_003451</name>
</gene>
<comment type="caution">
    <text evidence="1">The sequence shown here is derived from an EMBL/GenBank/DDBJ whole genome shotgun (WGS) entry which is preliminary data.</text>
</comment>
<organism evidence="1 2">
    <name type="scientific">Arthrobacter stackebrandtii</name>
    <dbReference type="NCBI Taxonomy" id="272161"/>
    <lineage>
        <taxon>Bacteria</taxon>
        <taxon>Bacillati</taxon>
        <taxon>Actinomycetota</taxon>
        <taxon>Actinomycetes</taxon>
        <taxon>Micrococcales</taxon>
        <taxon>Micrococcaceae</taxon>
        <taxon>Arthrobacter</taxon>
    </lineage>
</organism>
<name>A0ABS4Z0S0_9MICC</name>
<protein>
    <submittedName>
        <fullName evidence="1">Uncharacterized protein</fullName>
    </submittedName>
</protein>
<dbReference type="EMBL" id="JAGIOI010000001">
    <property type="protein sequence ID" value="MBP2414652.1"/>
    <property type="molecule type" value="Genomic_DNA"/>
</dbReference>
<accession>A0ABS4Z0S0</accession>
<sequence length="62" mass="6903">MKFTMDIDLDALAGEPEEELGRILRYWAGNLKHYELVPGTSETVSDSAYTPVGSWRIEGGND</sequence>
<keyword evidence="2" id="KW-1185">Reference proteome</keyword>
<dbReference type="RefSeq" id="WP_209682793.1">
    <property type="nucleotide sequence ID" value="NZ_JAGIOI010000001.1"/>
</dbReference>
<dbReference type="Proteomes" id="UP000711614">
    <property type="component" value="Unassembled WGS sequence"/>
</dbReference>
<evidence type="ECO:0000313" key="2">
    <source>
        <dbReference type="Proteomes" id="UP000711614"/>
    </source>
</evidence>
<evidence type="ECO:0000313" key="1">
    <source>
        <dbReference type="EMBL" id="MBP2414652.1"/>
    </source>
</evidence>
<reference evidence="1 2" key="1">
    <citation type="submission" date="2021-03" db="EMBL/GenBank/DDBJ databases">
        <title>Sequencing the genomes of 1000 actinobacteria strains.</title>
        <authorList>
            <person name="Klenk H.-P."/>
        </authorList>
    </citation>
    <scope>NUCLEOTIDE SEQUENCE [LARGE SCALE GENOMIC DNA]</scope>
    <source>
        <strain evidence="1 2">DSM 16005</strain>
    </source>
</reference>